<sequence>MTRNSRRPLTLVVALVLALVSTAALSAPAVAAAPFEVCNEDAAALDPG</sequence>
<keyword evidence="1" id="KW-0732">Signal</keyword>
<organism evidence="2 3">
    <name type="scientific">Actinokineospora diospyrosa</name>
    <dbReference type="NCBI Taxonomy" id="103728"/>
    <lineage>
        <taxon>Bacteria</taxon>
        <taxon>Bacillati</taxon>
        <taxon>Actinomycetota</taxon>
        <taxon>Actinomycetes</taxon>
        <taxon>Pseudonocardiales</taxon>
        <taxon>Pseudonocardiaceae</taxon>
        <taxon>Actinokineospora</taxon>
    </lineage>
</organism>
<proteinExistence type="predicted"/>
<dbReference type="EMBL" id="JAMTCO010000004">
    <property type="protein sequence ID" value="MCP2269066.1"/>
    <property type="molecule type" value="Genomic_DNA"/>
</dbReference>
<reference evidence="2 3" key="1">
    <citation type="submission" date="2022-06" db="EMBL/GenBank/DDBJ databases">
        <title>Genomic Encyclopedia of Archaeal and Bacterial Type Strains, Phase II (KMG-II): from individual species to whole genera.</title>
        <authorList>
            <person name="Goeker M."/>
        </authorList>
    </citation>
    <scope>NUCLEOTIDE SEQUENCE [LARGE SCALE GENOMIC DNA]</scope>
    <source>
        <strain evidence="2 3">DSM 44255</strain>
    </source>
</reference>
<evidence type="ECO:0000313" key="3">
    <source>
        <dbReference type="Proteomes" id="UP001205185"/>
    </source>
</evidence>
<evidence type="ECO:0000313" key="2">
    <source>
        <dbReference type="EMBL" id="MCP2269066.1"/>
    </source>
</evidence>
<feature type="chain" id="PRO_5045563415" evidence="1">
    <location>
        <begin position="27"/>
        <end position="48"/>
    </location>
</feature>
<protein>
    <submittedName>
        <fullName evidence="2">Uncharacterized protein</fullName>
    </submittedName>
</protein>
<keyword evidence="3" id="KW-1185">Reference proteome</keyword>
<dbReference type="PROSITE" id="PS51318">
    <property type="entry name" value="TAT"/>
    <property type="match status" value="1"/>
</dbReference>
<dbReference type="InterPro" id="IPR006311">
    <property type="entry name" value="TAT_signal"/>
</dbReference>
<accession>A0ABT1I8V8</accession>
<comment type="caution">
    <text evidence="2">The sequence shown here is derived from an EMBL/GenBank/DDBJ whole genome shotgun (WGS) entry which is preliminary data.</text>
</comment>
<dbReference type="RefSeq" id="WP_253886087.1">
    <property type="nucleotide sequence ID" value="NZ_BAAAVB010000016.1"/>
</dbReference>
<evidence type="ECO:0000256" key="1">
    <source>
        <dbReference type="SAM" id="SignalP"/>
    </source>
</evidence>
<dbReference type="Proteomes" id="UP001205185">
    <property type="component" value="Unassembled WGS sequence"/>
</dbReference>
<gene>
    <name evidence="2" type="ORF">LV75_001554</name>
</gene>
<feature type="signal peptide" evidence="1">
    <location>
        <begin position="1"/>
        <end position="26"/>
    </location>
</feature>
<name>A0ABT1I8V8_9PSEU</name>